<dbReference type="GO" id="GO:0016705">
    <property type="term" value="F:oxidoreductase activity, acting on paired donors, with incorporation or reduction of molecular oxygen"/>
    <property type="evidence" value="ECO:0007669"/>
    <property type="project" value="InterPro"/>
</dbReference>
<dbReference type="Gene3D" id="1.10.630.10">
    <property type="entry name" value="Cytochrome P450"/>
    <property type="match status" value="1"/>
</dbReference>
<keyword evidence="12 14" id="KW-0472">Membrane</keyword>
<keyword evidence="6 14" id="KW-0812">Transmembrane</keyword>
<dbReference type="InterPro" id="IPR001128">
    <property type="entry name" value="Cyt_P450"/>
</dbReference>
<evidence type="ECO:0000256" key="2">
    <source>
        <dbReference type="ARBA" id="ARBA00004370"/>
    </source>
</evidence>
<keyword evidence="8 14" id="KW-1133">Transmembrane helix</keyword>
<dbReference type="EMBL" id="FUEG01000013">
    <property type="protein sequence ID" value="SJL11207.1"/>
    <property type="molecule type" value="Genomic_DNA"/>
</dbReference>
<name>A0A284RR12_ARMOS</name>
<keyword evidence="10 13" id="KW-0408">Iron</keyword>
<evidence type="ECO:0000256" key="6">
    <source>
        <dbReference type="ARBA" id="ARBA00022692"/>
    </source>
</evidence>
<dbReference type="PRINTS" id="PR00385">
    <property type="entry name" value="P450"/>
</dbReference>
<comment type="cofactor">
    <cofactor evidence="1 13">
        <name>heme</name>
        <dbReference type="ChEBI" id="CHEBI:30413"/>
    </cofactor>
</comment>
<gene>
    <name evidence="15" type="ORF">ARMOST_14610</name>
</gene>
<evidence type="ECO:0000256" key="10">
    <source>
        <dbReference type="ARBA" id="ARBA00023004"/>
    </source>
</evidence>
<keyword evidence="16" id="KW-1185">Reference proteome</keyword>
<evidence type="ECO:0000256" key="9">
    <source>
        <dbReference type="ARBA" id="ARBA00023002"/>
    </source>
</evidence>
<comment type="pathway">
    <text evidence="3">Secondary metabolite biosynthesis; terpenoid biosynthesis.</text>
</comment>
<dbReference type="STRING" id="47428.A0A284RR12"/>
<evidence type="ECO:0000256" key="14">
    <source>
        <dbReference type="SAM" id="Phobius"/>
    </source>
</evidence>
<evidence type="ECO:0000256" key="1">
    <source>
        <dbReference type="ARBA" id="ARBA00001971"/>
    </source>
</evidence>
<dbReference type="GO" id="GO:0004497">
    <property type="term" value="F:monooxygenase activity"/>
    <property type="evidence" value="ECO:0007669"/>
    <property type="project" value="UniProtKB-KW"/>
</dbReference>
<comment type="subcellular location">
    <subcellularLocation>
        <location evidence="2">Membrane</location>
    </subcellularLocation>
</comment>
<keyword evidence="7 13" id="KW-0479">Metal-binding</keyword>
<dbReference type="Pfam" id="PF00067">
    <property type="entry name" value="p450"/>
    <property type="match status" value="1"/>
</dbReference>
<evidence type="ECO:0008006" key="17">
    <source>
        <dbReference type="Google" id="ProtNLM"/>
    </source>
</evidence>
<evidence type="ECO:0000256" key="7">
    <source>
        <dbReference type="ARBA" id="ARBA00022723"/>
    </source>
</evidence>
<evidence type="ECO:0000313" key="15">
    <source>
        <dbReference type="EMBL" id="SJL11207.1"/>
    </source>
</evidence>
<proteinExistence type="inferred from homology"/>
<comment type="similarity">
    <text evidence="4">Belongs to the cytochrome P450 family.</text>
</comment>
<dbReference type="GO" id="GO:0020037">
    <property type="term" value="F:heme binding"/>
    <property type="evidence" value="ECO:0007669"/>
    <property type="project" value="InterPro"/>
</dbReference>
<evidence type="ECO:0000256" key="4">
    <source>
        <dbReference type="ARBA" id="ARBA00010617"/>
    </source>
</evidence>
<dbReference type="SUPFAM" id="SSF48264">
    <property type="entry name" value="Cytochrome P450"/>
    <property type="match status" value="1"/>
</dbReference>
<dbReference type="OrthoDB" id="1470350at2759"/>
<dbReference type="InterPro" id="IPR036396">
    <property type="entry name" value="Cyt_P450_sf"/>
</dbReference>
<protein>
    <recommendedName>
        <fullName evidence="17">Cytochrome P450</fullName>
    </recommendedName>
</protein>
<feature type="transmembrane region" description="Helical" evidence="14">
    <location>
        <begin position="6"/>
        <end position="23"/>
    </location>
</feature>
<evidence type="ECO:0000256" key="5">
    <source>
        <dbReference type="ARBA" id="ARBA00022617"/>
    </source>
</evidence>
<evidence type="ECO:0000313" key="16">
    <source>
        <dbReference type="Proteomes" id="UP000219338"/>
    </source>
</evidence>
<dbReference type="PRINTS" id="PR00463">
    <property type="entry name" value="EP450I"/>
</dbReference>
<keyword evidence="5 13" id="KW-0349">Heme</keyword>
<dbReference type="GO" id="GO:0005506">
    <property type="term" value="F:iron ion binding"/>
    <property type="evidence" value="ECO:0007669"/>
    <property type="project" value="InterPro"/>
</dbReference>
<evidence type="ECO:0000256" key="13">
    <source>
        <dbReference type="PIRSR" id="PIRSR602401-1"/>
    </source>
</evidence>
<feature type="binding site" description="axial binding residue" evidence="13">
    <location>
        <position position="470"/>
    </location>
    <ligand>
        <name>heme</name>
        <dbReference type="ChEBI" id="CHEBI:30413"/>
    </ligand>
    <ligandPart>
        <name>Fe</name>
        <dbReference type="ChEBI" id="CHEBI:18248"/>
    </ligandPart>
</feature>
<keyword evidence="11" id="KW-0503">Monooxygenase</keyword>
<dbReference type="PANTHER" id="PTHR24305">
    <property type="entry name" value="CYTOCHROME P450"/>
    <property type="match status" value="1"/>
</dbReference>
<feature type="transmembrane region" description="Helical" evidence="14">
    <location>
        <begin position="216"/>
        <end position="237"/>
    </location>
</feature>
<evidence type="ECO:0000256" key="12">
    <source>
        <dbReference type="ARBA" id="ARBA00023136"/>
    </source>
</evidence>
<dbReference type="GO" id="GO:0016020">
    <property type="term" value="C:membrane"/>
    <property type="evidence" value="ECO:0007669"/>
    <property type="project" value="UniProtKB-SubCell"/>
</dbReference>
<dbReference type="InterPro" id="IPR002401">
    <property type="entry name" value="Cyt_P450_E_grp-I"/>
</dbReference>
<evidence type="ECO:0000256" key="8">
    <source>
        <dbReference type="ARBA" id="ARBA00022989"/>
    </source>
</evidence>
<dbReference type="Proteomes" id="UP000219338">
    <property type="component" value="Unassembled WGS sequence"/>
</dbReference>
<dbReference type="InterPro" id="IPR050121">
    <property type="entry name" value="Cytochrome_P450_monoxygenase"/>
</dbReference>
<dbReference type="PANTHER" id="PTHR24305:SF166">
    <property type="entry name" value="CYTOCHROME P450 12A4, MITOCHONDRIAL-RELATED"/>
    <property type="match status" value="1"/>
</dbReference>
<keyword evidence="9" id="KW-0560">Oxidoreductase</keyword>
<evidence type="ECO:0000256" key="3">
    <source>
        <dbReference type="ARBA" id="ARBA00004721"/>
    </source>
</evidence>
<reference evidence="16" key="1">
    <citation type="journal article" date="2017" name="Nat. Ecol. Evol.">
        <title>Genome expansion and lineage-specific genetic innovations in the forest pathogenic fungi Armillaria.</title>
        <authorList>
            <person name="Sipos G."/>
            <person name="Prasanna A.N."/>
            <person name="Walter M.C."/>
            <person name="O'Connor E."/>
            <person name="Balint B."/>
            <person name="Krizsan K."/>
            <person name="Kiss B."/>
            <person name="Hess J."/>
            <person name="Varga T."/>
            <person name="Slot J."/>
            <person name="Riley R."/>
            <person name="Boka B."/>
            <person name="Rigling D."/>
            <person name="Barry K."/>
            <person name="Lee J."/>
            <person name="Mihaltcheva S."/>
            <person name="LaButti K."/>
            <person name="Lipzen A."/>
            <person name="Waldron R."/>
            <person name="Moloney N.M."/>
            <person name="Sperisen C."/>
            <person name="Kredics L."/>
            <person name="Vagvoelgyi C."/>
            <person name="Patrignani A."/>
            <person name="Fitzpatrick D."/>
            <person name="Nagy I."/>
            <person name="Doyle S."/>
            <person name="Anderson J.B."/>
            <person name="Grigoriev I.V."/>
            <person name="Gueldener U."/>
            <person name="Muensterkoetter M."/>
            <person name="Nagy L.G."/>
        </authorList>
    </citation>
    <scope>NUCLEOTIDE SEQUENCE [LARGE SCALE GENOMIC DNA]</scope>
    <source>
        <strain evidence="16">C18/9</strain>
    </source>
</reference>
<dbReference type="AlphaFoldDB" id="A0A284RR12"/>
<sequence length="529" mass="58788">MLSIGALSPVALTLFSLLVLRYIQRRRDPTSKVRCAPTLEAHWLWGHEYVVWQHEACAMYLKWTTDLGPLYRIKASFFQRDVIVAADNLASHHILANAYRYPKAPTFLPLTDKLIGKGVAYAQGDEHKHQRRLIAPAFTLGAVKGMSDDVVECTQKFVERVANHVGSQGYETTMDIAPFVSACTLDIIGRIAFGHDFGCGESKEARDIAESWHQDVLLGRTMAGFLAPIMMCAFPWITELPIPALQTDGVAKRVAIKLAGELLRQNKAQLESGGGKDILSILVKDQNNSKLDERLSHTTLLENISTFMHVIPLMVGHETTSCTVSFTLLELARHPAVQQKLRQEIRDLSDFSYDHIQSLPYLDAVCREGLRVHPAAPRTDRIALEDDVIPLSQPLTTVDGKTVSSIAIKAGQVFHIPGAVQNTDPFVWGKDAEEFRPERWLLPGGVPSADQLPYGPYGNIASFLDGPRSCIGWRLALLEFKIMISLLIRDFELTSTPDDVKGYIAGTLQAFVGEEVKMPIHVKMLRSSE</sequence>
<evidence type="ECO:0000256" key="11">
    <source>
        <dbReference type="ARBA" id="ARBA00023033"/>
    </source>
</evidence>
<organism evidence="15 16">
    <name type="scientific">Armillaria ostoyae</name>
    <name type="common">Armillaria root rot fungus</name>
    <dbReference type="NCBI Taxonomy" id="47428"/>
    <lineage>
        <taxon>Eukaryota</taxon>
        <taxon>Fungi</taxon>
        <taxon>Dikarya</taxon>
        <taxon>Basidiomycota</taxon>
        <taxon>Agaricomycotina</taxon>
        <taxon>Agaricomycetes</taxon>
        <taxon>Agaricomycetidae</taxon>
        <taxon>Agaricales</taxon>
        <taxon>Marasmiineae</taxon>
        <taxon>Physalacriaceae</taxon>
        <taxon>Armillaria</taxon>
    </lineage>
</organism>
<accession>A0A284RR12</accession>
<dbReference type="OMA" id="MAFNRPI"/>